<dbReference type="InterPro" id="IPR027417">
    <property type="entry name" value="P-loop_NTPase"/>
</dbReference>
<dbReference type="InterPro" id="IPR044974">
    <property type="entry name" value="Disease_R_plants"/>
</dbReference>
<evidence type="ECO:0000259" key="8">
    <source>
        <dbReference type="Pfam" id="PF23598"/>
    </source>
</evidence>
<feature type="domain" description="Disease resistance protein winged helix" evidence="7">
    <location>
        <begin position="76"/>
        <end position="151"/>
    </location>
</feature>
<evidence type="ECO:0000256" key="3">
    <source>
        <dbReference type="ARBA" id="ARBA00022737"/>
    </source>
</evidence>
<evidence type="ECO:0000313" key="10">
    <source>
        <dbReference type="Proteomes" id="UP001318860"/>
    </source>
</evidence>
<evidence type="ECO:0000256" key="2">
    <source>
        <dbReference type="ARBA" id="ARBA00022614"/>
    </source>
</evidence>
<dbReference type="SUPFAM" id="SSF52058">
    <property type="entry name" value="L domain-like"/>
    <property type="match status" value="1"/>
</dbReference>
<dbReference type="InterPro" id="IPR058922">
    <property type="entry name" value="WHD_DRP"/>
</dbReference>
<dbReference type="PANTHER" id="PTHR23155:SF1185">
    <property type="entry name" value="DISEASE RESISTANCE RPP8-LIKE PROTEIN 3-RELATED"/>
    <property type="match status" value="1"/>
</dbReference>
<keyword evidence="2" id="KW-0433">Leucine-rich repeat</keyword>
<organism evidence="9 10">
    <name type="scientific">Rehmannia glutinosa</name>
    <name type="common">Chinese foxglove</name>
    <dbReference type="NCBI Taxonomy" id="99300"/>
    <lineage>
        <taxon>Eukaryota</taxon>
        <taxon>Viridiplantae</taxon>
        <taxon>Streptophyta</taxon>
        <taxon>Embryophyta</taxon>
        <taxon>Tracheophyta</taxon>
        <taxon>Spermatophyta</taxon>
        <taxon>Magnoliopsida</taxon>
        <taxon>eudicotyledons</taxon>
        <taxon>Gunneridae</taxon>
        <taxon>Pentapetalae</taxon>
        <taxon>asterids</taxon>
        <taxon>lamiids</taxon>
        <taxon>Lamiales</taxon>
        <taxon>Orobanchaceae</taxon>
        <taxon>Rehmannieae</taxon>
        <taxon>Rehmannia</taxon>
    </lineage>
</organism>
<dbReference type="Gene3D" id="1.10.8.430">
    <property type="entry name" value="Helical domain of apoptotic protease-activating factors"/>
    <property type="match status" value="1"/>
</dbReference>
<evidence type="ECO:0000313" key="9">
    <source>
        <dbReference type="EMBL" id="KAK6138528.1"/>
    </source>
</evidence>
<dbReference type="Pfam" id="PF23559">
    <property type="entry name" value="WHD_DRP"/>
    <property type="match status" value="1"/>
</dbReference>
<dbReference type="Gene3D" id="1.10.10.10">
    <property type="entry name" value="Winged helix-like DNA-binding domain superfamily/Winged helix DNA-binding domain"/>
    <property type="match status" value="1"/>
</dbReference>
<proteinExistence type="inferred from homology"/>
<dbReference type="InterPro" id="IPR055414">
    <property type="entry name" value="LRR_R13L4/SHOC2-like"/>
</dbReference>
<dbReference type="Proteomes" id="UP001318860">
    <property type="component" value="Unassembled WGS sequence"/>
</dbReference>
<protein>
    <recommendedName>
        <fullName evidence="11">Disease resistance protein</fullName>
    </recommendedName>
</protein>
<dbReference type="InterPro" id="IPR042197">
    <property type="entry name" value="Apaf_helical"/>
</dbReference>
<keyword evidence="10" id="KW-1185">Reference proteome</keyword>
<dbReference type="Gene3D" id="3.80.10.10">
    <property type="entry name" value="Ribonuclease Inhibitor"/>
    <property type="match status" value="1"/>
</dbReference>
<evidence type="ECO:0000259" key="7">
    <source>
        <dbReference type="Pfam" id="PF23559"/>
    </source>
</evidence>
<dbReference type="EMBL" id="JABTTQ020000719">
    <property type="protein sequence ID" value="KAK6138528.1"/>
    <property type="molecule type" value="Genomic_DNA"/>
</dbReference>
<name>A0ABR0VV73_REHGL</name>
<dbReference type="Pfam" id="PF23598">
    <property type="entry name" value="LRR_14"/>
    <property type="match status" value="1"/>
</dbReference>
<keyword evidence="6" id="KW-0067">ATP-binding</keyword>
<sequence>MVRKCGYLPLVISLLGGILSKRKSLEEWELVNQNINAYLYKGDEIEKQNQIHAVLNLSYEDLPYYLKPCFLYMGQFREDEAILVNNLYRLWIAQGMISHEHQGNDDETLMDVAELYLSELASRCIVLVEVENVIRETKYRSFKLHDVVREMCLSKGTKEGFCCHVISPDRNPMTSFLLGNKTARHLAIHFGSETKLRRDELRISHEDTNKHVRSLQFLNNLRGETIEFPETVVDFRESKLLRVLVFQNFDFSCRKLPRGFGNLIHLRYLQLQKCALDELPSSIGNFRYLHTLNLRGCWNIRVPSILAKMVRLKHLLLPSYNTRLVGNYKLRLEGLDELETLSGFNSLVHDLKSVTRMKNLKRIRATVHDKESLWTIIDAISTPWKNLRSCALLIANGCQFASTEEGLMILQRVFAYPHLYDLRLNVKIGKSHCECGNQIIISKLVTLFLFDCKIEGDPMEILGKLPCMEELCIKGSFLGEEMKCHELGFPRLVYLTMEGLQNMKEWRIEEGAMPVIRVIEIDYCLRLEMLPDGLRFMRTLRKLAISRMPEFGKRVSNDNGGSEDFDKVRHVRSVIIIGDEWKPPPGKYTCTHSSFFSKMGIIAEGHTH</sequence>
<keyword evidence="3" id="KW-0677">Repeat</keyword>
<accession>A0ABR0VV73</accession>
<gene>
    <name evidence="9" type="ORF">DH2020_027731</name>
</gene>
<dbReference type="SUPFAM" id="SSF52540">
    <property type="entry name" value="P-loop containing nucleoside triphosphate hydrolases"/>
    <property type="match status" value="1"/>
</dbReference>
<keyword evidence="4" id="KW-0547">Nucleotide-binding</keyword>
<evidence type="ECO:0000256" key="6">
    <source>
        <dbReference type="ARBA" id="ARBA00022840"/>
    </source>
</evidence>
<evidence type="ECO:0008006" key="11">
    <source>
        <dbReference type="Google" id="ProtNLM"/>
    </source>
</evidence>
<feature type="domain" description="Disease resistance R13L4/SHOC-2-like LRR" evidence="8">
    <location>
        <begin position="233"/>
        <end position="527"/>
    </location>
</feature>
<comment type="similarity">
    <text evidence="1">Belongs to the disease resistance NB-LRR family.</text>
</comment>
<dbReference type="InterPro" id="IPR032675">
    <property type="entry name" value="LRR_dom_sf"/>
</dbReference>
<keyword evidence="5" id="KW-0611">Plant defense</keyword>
<reference evidence="9 10" key="1">
    <citation type="journal article" date="2021" name="Comput. Struct. Biotechnol. J.">
        <title>De novo genome assembly of the potent medicinal plant Rehmannia glutinosa using nanopore technology.</title>
        <authorList>
            <person name="Ma L."/>
            <person name="Dong C."/>
            <person name="Song C."/>
            <person name="Wang X."/>
            <person name="Zheng X."/>
            <person name="Niu Y."/>
            <person name="Chen S."/>
            <person name="Feng W."/>
        </authorList>
    </citation>
    <scope>NUCLEOTIDE SEQUENCE [LARGE SCALE GENOMIC DNA]</scope>
    <source>
        <strain evidence="9">DH-2019</strain>
    </source>
</reference>
<dbReference type="PANTHER" id="PTHR23155">
    <property type="entry name" value="DISEASE RESISTANCE PROTEIN RP"/>
    <property type="match status" value="1"/>
</dbReference>
<evidence type="ECO:0000256" key="4">
    <source>
        <dbReference type="ARBA" id="ARBA00022741"/>
    </source>
</evidence>
<dbReference type="InterPro" id="IPR036388">
    <property type="entry name" value="WH-like_DNA-bd_sf"/>
</dbReference>
<comment type="caution">
    <text evidence="9">The sequence shown here is derived from an EMBL/GenBank/DDBJ whole genome shotgun (WGS) entry which is preliminary data.</text>
</comment>
<evidence type="ECO:0000256" key="1">
    <source>
        <dbReference type="ARBA" id="ARBA00008894"/>
    </source>
</evidence>
<evidence type="ECO:0000256" key="5">
    <source>
        <dbReference type="ARBA" id="ARBA00022821"/>
    </source>
</evidence>